<dbReference type="STRING" id="1028.SAMN05661096_01035"/>
<dbReference type="PROSITE" id="PS50943">
    <property type="entry name" value="HTH_CROC1"/>
    <property type="match status" value="1"/>
</dbReference>
<dbReference type="AlphaFoldDB" id="A0A1X7IT21"/>
<dbReference type="Gene3D" id="1.10.260.40">
    <property type="entry name" value="lambda repressor-like DNA-binding domains"/>
    <property type="match status" value="1"/>
</dbReference>
<evidence type="ECO:0000313" key="2">
    <source>
        <dbReference type="EMBL" id="SMG18198.1"/>
    </source>
</evidence>
<protein>
    <submittedName>
        <fullName evidence="2">Helix-turn-helix</fullName>
    </submittedName>
</protein>
<evidence type="ECO:0000259" key="1">
    <source>
        <dbReference type="PROSITE" id="PS50943"/>
    </source>
</evidence>
<gene>
    <name evidence="2" type="ORF">SAMN05661096_01035</name>
</gene>
<dbReference type="SUPFAM" id="SSF47413">
    <property type="entry name" value="lambda repressor-like DNA-binding domains"/>
    <property type="match status" value="1"/>
</dbReference>
<dbReference type="GO" id="GO:0003677">
    <property type="term" value="F:DNA binding"/>
    <property type="evidence" value="ECO:0007669"/>
    <property type="project" value="InterPro"/>
</dbReference>
<reference evidence="3" key="1">
    <citation type="submission" date="2017-04" db="EMBL/GenBank/DDBJ databases">
        <authorList>
            <person name="Varghese N."/>
            <person name="Submissions S."/>
        </authorList>
    </citation>
    <scope>NUCLEOTIDE SEQUENCE [LARGE SCALE GENOMIC DNA]</scope>
    <source>
        <strain evidence="3">DSM 4125</strain>
    </source>
</reference>
<dbReference type="EMBL" id="FXAW01000001">
    <property type="protein sequence ID" value="SMG18198.1"/>
    <property type="molecule type" value="Genomic_DNA"/>
</dbReference>
<dbReference type="RefSeq" id="WP_085515982.1">
    <property type="nucleotide sequence ID" value="NZ_FXAW01000001.1"/>
</dbReference>
<keyword evidence="3" id="KW-1185">Reference proteome</keyword>
<accession>A0A1X7IT21</accession>
<sequence>MTKNKTKNLIEYHQLKELIDRHYIKQHLRQLGINQSQLARMLGVDNKYVNKLISGKIGLSSGRKLSIFYIFKDLYSQNNNSSKNN</sequence>
<organism evidence="2 3">
    <name type="scientific">Marivirga sericea</name>
    <dbReference type="NCBI Taxonomy" id="1028"/>
    <lineage>
        <taxon>Bacteria</taxon>
        <taxon>Pseudomonadati</taxon>
        <taxon>Bacteroidota</taxon>
        <taxon>Cytophagia</taxon>
        <taxon>Cytophagales</taxon>
        <taxon>Marivirgaceae</taxon>
        <taxon>Marivirga</taxon>
    </lineage>
</organism>
<name>A0A1X7IT21_9BACT</name>
<dbReference type="InterPro" id="IPR010982">
    <property type="entry name" value="Lambda_DNA-bd_dom_sf"/>
</dbReference>
<dbReference type="CDD" id="cd00093">
    <property type="entry name" value="HTH_XRE"/>
    <property type="match status" value="1"/>
</dbReference>
<dbReference type="InterPro" id="IPR001387">
    <property type="entry name" value="Cro/C1-type_HTH"/>
</dbReference>
<dbReference type="Pfam" id="PF01381">
    <property type="entry name" value="HTH_3"/>
    <property type="match status" value="1"/>
</dbReference>
<feature type="domain" description="HTH cro/C1-type" evidence="1">
    <location>
        <begin position="24"/>
        <end position="56"/>
    </location>
</feature>
<dbReference type="Proteomes" id="UP000193804">
    <property type="component" value="Unassembled WGS sequence"/>
</dbReference>
<evidence type="ECO:0000313" key="3">
    <source>
        <dbReference type="Proteomes" id="UP000193804"/>
    </source>
</evidence>
<proteinExistence type="predicted"/>